<reference evidence="5 6" key="1">
    <citation type="journal article" date="2016" name="Nat. Commun.">
        <title>Extremotolerant tardigrade genome and improved radiotolerance of human cultured cells by tardigrade-unique protein.</title>
        <authorList>
            <person name="Hashimoto T."/>
            <person name="Horikawa D.D."/>
            <person name="Saito Y."/>
            <person name="Kuwahara H."/>
            <person name="Kozuka-Hata H."/>
            <person name="Shin-I T."/>
            <person name="Minakuchi Y."/>
            <person name="Ohishi K."/>
            <person name="Motoyama A."/>
            <person name="Aizu T."/>
            <person name="Enomoto A."/>
            <person name="Kondo K."/>
            <person name="Tanaka S."/>
            <person name="Hara Y."/>
            <person name="Koshikawa S."/>
            <person name="Sagara H."/>
            <person name="Miura T."/>
            <person name="Yokobori S."/>
            <person name="Miyagawa K."/>
            <person name="Suzuki Y."/>
            <person name="Kubo T."/>
            <person name="Oyama M."/>
            <person name="Kohara Y."/>
            <person name="Fujiyama A."/>
            <person name="Arakawa K."/>
            <person name="Katayama T."/>
            <person name="Toyoda A."/>
            <person name="Kunieda T."/>
        </authorList>
    </citation>
    <scope>NUCLEOTIDE SEQUENCE [LARGE SCALE GENOMIC DNA]</scope>
    <source>
        <strain evidence="5 6">YOKOZUNA-1</strain>
    </source>
</reference>
<comment type="caution">
    <text evidence="5">The sequence shown here is derived from an EMBL/GenBank/DDBJ whole genome shotgun (WGS) entry which is preliminary data.</text>
</comment>
<dbReference type="InterPro" id="IPR002213">
    <property type="entry name" value="UDP_glucos_trans"/>
</dbReference>
<comment type="similarity">
    <text evidence="1">Belongs to the UDP-glycosyltransferase family.</text>
</comment>
<keyword evidence="2" id="KW-0328">Glycosyltransferase</keyword>
<dbReference type="GO" id="GO:0080044">
    <property type="term" value="F:quercetin 7-O-glucosyltransferase activity"/>
    <property type="evidence" value="ECO:0007669"/>
    <property type="project" value="TreeGrafter"/>
</dbReference>
<evidence type="ECO:0000256" key="3">
    <source>
        <dbReference type="ARBA" id="ARBA00022679"/>
    </source>
</evidence>
<name>A0A1D1VFC3_RAMVA</name>
<accession>A0A1D1VFC3</accession>
<gene>
    <name evidence="5" type="primary">RvY_10489-1</name>
    <name evidence="5" type="synonym">RvY_10489.1</name>
    <name evidence="5" type="ORF">RvY_10489</name>
</gene>
<dbReference type="STRING" id="947166.A0A1D1VFC3"/>
<dbReference type="Gene3D" id="3.40.50.2000">
    <property type="entry name" value="Glycogen Phosphorylase B"/>
    <property type="match status" value="2"/>
</dbReference>
<protein>
    <recommendedName>
        <fullName evidence="7">Glucuronosyltransferase</fullName>
    </recommendedName>
</protein>
<evidence type="ECO:0008006" key="7">
    <source>
        <dbReference type="Google" id="ProtNLM"/>
    </source>
</evidence>
<sequence>MRRFKLDERSKMDQQSQRRHVLCVAFPAYGHMIPLLTLARKISEFHDVTFAVSESQHEELKRREILEDNDAHIKLFGIDDGFADDTAERFADDPRNMKLMEQMFQQAMDGVAKLISEIPTHKGASKPDFGIQRPVDVVITDNMVAGIVAPVKSRGPLFYLFNASCASFNLLVLSFNEDHPTCADEDAPAFQKVPAPGQPLLPITVGFLPTVLKMKHGMLLADGIIMNSFRGAEEEAIRTIQSHPEMTHIPLHCVGPLIPQVKETNVKRQVTEKKVKQWLDAKPGSSVIYVSFGSVAQLTSEQVREIAKALSTLDRPFIWSLKGQLHAHLPAESQKTLLSNLEDNNSGHLIVQWAPQKLVLAHPSVALFVSHCGWNSTIEGLASGKPFVAWPQFSDQLINAEFAEGKGAAVVIRNAGTKKGRLVKAEEVANAVRKAETECAAAARTWGQKMRRAIQPGNASYEEFVQLMQKFNDLRIE</sequence>
<keyword evidence="4" id="KW-0812">Transmembrane</keyword>
<dbReference type="EMBL" id="BDGG01000005">
    <property type="protein sequence ID" value="GAU99495.1"/>
    <property type="molecule type" value="Genomic_DNA"/>
</dbReference>
<feature type="transmembrane region" description="Helical" evidence="4">
    <location>
        <begin position="21"/>
        <end position="39"/>
    </location>
</feature>
<dbReference type="PANTHER" id="PTHR11926:SF1494">
    <property type="entry name" value="FLAVONOL 3-O-GLUCOSYLTRANSFERASE UGT76E12-RELATED"/>
    <property type="match status" value="1"/>
</dbReference>
<keyword evidence="3" id="KW-0808">Transferase</keyword>
<dbReference type="PANTHER" id="PTHR11926">
    <property type="entry name" value="GLUCOSYL/GLUCURONOSYL TRANSFERASES"/>
    <property type="match status" value="1"/>
</dbReference>
<dbReference type="GO" id="GO:0080043">
    <property type="term" value="F:quercetin 3-O-glucosyltransferase activity"/>
    <property type="evidence" value="ECO:0007669"/>
    <property type="project" value="TreeGrafter"/>
</dbReference>
<dbReference type="CDD" id="cd03784">
    <property type="entry name" value="GT1_Gtf-like"/>
    <property type="match status" value="1"/>
</dbReference>
<keyword evidence="4" id="KW-0472">Membrane</keyword>
<keyword evidence="6" id="KW-1185">Reference proteome</keyword>
<dbReference type="FunFam" id="3.40.50.2000:FF:000060">
    <property type="entry name" value="Glycosyltransferase"/>
    <property type="match status" value="1"/>
</dbReference>
<organism evidence="5 6">
    <name type="scientific">Ramazzottius varieornatus</name>
    <name type="common">Water bear</name>
    <name type="synonym">Tardigrade</name>
    <dbReference type="NCBI Taxonomy" id="947166"/>
    <lineage>
        <taxon>Eukaryota</taxon>
        <taxon>Metazoa</taxon>
        <taxon>Ecdysozoa</taxon>
        <taxon>Tardigrada</taxon>
        <taxon>Eutardigrada</taxon>
        <taxon>Parachela</taxon>
        <taxon>Hypsibioidea</taxon>
        <taxon>Ramazzottiidae</taxon>
        <taxon>Ramazzottius</taxon>
    </lineage>
</organism>
<dbReference type="Pfam" id="PF00201">
    <property type="entry name" value="UDPGT"/>
    <property type="match status" value="1"/>
</dbReference>
<dbReference type="OrthoDB" id="5835829at2759"/>
<evidence type="ECO:0000313" key="5">
    <source>
        <dbReference type="EMBL" id="GAU99495.1"/>
    </source>
</evidence>
<evidence type="ECO:0000256" key="4">
    <source>
        <dbReference type="SAM" id="Phobius"/>
    </source>
</evidence>
<evidence type="ECO:0000256" key="2">
    <source>
        <dbReference type="ARBA" id="ARBA00022676"/>
    </source>
</evidence>
<evidence type="ECO:0000256" key="1">
    <source>
        <dbReference type="ARBA" id="ARBA00009995"/>
    </source>
</evidence>
<dbReference type="Proteomes" id="UP000186922">
    <property type="component" value="Unassembled WGS sequence"/>
</dbReference>
<keyword evidence="4" id="KW-1133">Transmembrane helix</keyword>
<evidence type="ECO:0000313" key="6">
    <source>
        <dbReference type="Proteomes" id="UP000186922"/>
    </source>
</evidence>
<dbReference type="AlphaFoldDB" id="A0A1D1VFC3"/>
<dbReference type="SUPFAM" id="SSF53756">
    <property type="entry name" value="UDP-Glycosyltransferase/glycogen phosphorylase"/>
    <property type="match status" value="1"/>
</dbReference>
<proteinExistence type="inferred from homology"/>